<gene>
    <name evidence="1" type="ORF">CLUMA_CG011250</name>
</gene>
<evidence type="ECO:0000313" key="1">
    <source>
        <dbReference type="EMBL" id="CRK97875.1"/>
    </source>
</evidence>
<sequence>MQILKKEIEAKWDHEKQNKNPTVGLNSIAKDFKFYDQHKKKGQILEKLNLSLCSTQPTSTQSERNFSLAASFICKQRTSLFFISKHADMLFFLKIFFINNNVSS</sequence>
<evidence type="ECO:0000313" key="2">
    <source>
        <dbReference type="Proteomes" id="UP000183832"/>
    </source>
</evidence>
<keyword evidence="2" id="KW-1185">Reference proteome</keyword>
<organism evidence="1 2">
    <name type="scientific">Clunio marinus</name>
    <dbReference type="NCBI Taxonomy" id="568069"/>
    <lineage>
        <taxon>Eukaryota</taxon>
        <taxon>Metazoa</taxon>
        <taxon>Ecdysozoa</taxon>
        <taxon>Arthropoda</taxon>
        <taxon>Hexapoda</taxon>
        <taxon>Insecta</taxon>
        <taxon>Pterygota</taxon>
        <taxon>Neoptera</taxon>
        <taxon>Endopterygota</taxon>
        <taxon>Diptera</taxon>
        <taxon>Nematocera</taxon>
        <taxon>Chironomoidea</taxon>
        <taxon>Chironomidae</taxon>
        <taxon>Clunio</taxon>
    </lineage>
</organism>
<dbReference type="AlphaFoldDB" id="A0A1J1ICF5"/>
<dbReference type="Proteomes" id="UP000183832">
    <property type="component" value="Unassembled WGS sequence"/>
</dbReference>
<reference evidence="1 2" key="1">
    <citation type="submission" date="2015-04" db="EMBL/GenBank/DDBJ databases">
        <authorList>
            <person name="Syromyatnikov M.Y."/>
            <person name="Popov V.N."/>
        </authorList>
    </citation>
    <scope>NUCLEOTIDE SEQUENCE [LARGE SCALE GENOMIC DNA]</scope>
</reference>
<proteinExistence type="predicted"/>
<name>A0A1J1ICF5_9DIPT</name>
<protein>
    <submittedName>
        <fullName evidence="1">CLUMA_CG011250, isoform A</fullName>
    </submittedName>
</protein>
<accession>A0A1J1ICF5</accession>
<dbReference type="EMBL" id="CVRI01000047">
    <property type="protein sequence ID" value="CRK97875.1"/>
    <property type="molecule type" value="Genomic_DNA"/>
</dbReference>